<dbReference type="Gene3D" id="3.90.550.10">
    <property type="entry name" value="Spore Coat Polysaccharide Biosynthesis Protein SpsA, Chain A"/>
    <property type="match status" value="1"/>
</dbReference>
<proteinExistence type="predicted"/>
<dbReference type="AlphaFoldDB" id="A0A0F8ZHT3"/>
<dbReference type="InterPro" id="IPR001173">
    <property type="entry name" value="Glyco_trans_2-like"/>
</dbReference>
<organism evidence="2">
    <name type="scientific">marine sediment metagenome</name>
    <dbReference type="NCBI Taxonomy" id="412755"/>
    <lineage>
        <taxon>unclassified sequences</taxon>
        <taxon>metagenomes</taxon>
        <taxon>ecological metagenomes</taxon>
    </lineage>
</organism>
<dbReference type="InterPro" id="IPR050256">
    <property type="entry name" value="Glycosyltransferase_2"/>
</dbReference>
<dbReference type="EMBL" id="LAZR01060301">
    <property type="protein sequence ID" value="KKK65974.1"/>
    <property type="molecule type" value="Genomic_DNA"/>
</dbReference>
<dbReference type="Pfam" id="PF00535">
    <property type="entry name" value="Glycos_transf_2"/>
    <property type="match status" value="1"/>
</dbReference>
<name>A0A0F8ZHT3_9ZZZZ</name>
<dbReference type="SUPFAM" id="SSF53448">
    <property type="entry name" value="Nucleotide-diphospho-sugar transferases"/>
    <property type="match status" value="1"/>
</dbReference>
<comment type="caution">
    <text evidence="2">The sequence shown here is derived from an EMBL/GenBank/DDBJ whole genome shotgun (WGS) entry which is preliminary data.</text>
</comment>
<feature type="domain" description="Glycosyltransferase 2-like" evidence="1">
    <location>
        <begin position="10"/>
        <end position="97"/>
    </location>
</feature>
<evidence type="ECO:0000259" key="1">
    <source>
        <dbReference type="Pfam" id="PF00535"/>
    </source>
</evidence>
<dbReference type="CDD" id="cd04179">
    <property type="entry name" value="DPM_DPG-synthase_like"/>
    <property type="match status" value="1"/>
</dbReference>
<dbReference type="InterPro" id="IPR029044">
    <property type="entry name" value="Nucleotide-diphossugar_trans"/>
</dbReference>
<evidence type="ECO:0000313" key="2">
    <source>
        <dbReference type="EMBL" id="KKK65974.1"/>
    </source>
</evidence>
<gene>
    <name evidence="2" type="ORF">LCGC14_2968760</name>
</gene>
<protein>
    <recommendedName>
        <fullName evidence="1">Glycosyltransferase 2-like domain-containing protein</fullName>
    </recommendedName>
</protein>
<dbReference type="PANTHER" id="PTHR48090">
    <property type="entry name" value="UNDECAPRENYL-PHOSPHATE 4-DEOXY-4-FORMAMIDO-L-ARABINOSE TRANSFERASE-RELATED"/>
    <property type="match status" value="1"/>
</dbReference>
<accession>A0A0F8ZHT3</accession>
<dbReference type="PANTHER" id="PTHR48090:SF7">
    <property type="entry name" value="RFBJ PROTEIN"/>
    <property type="match status" value="1"/>
</dbReference>
<reference evidence="2" key="1">
    <citation type="journal article" date="2015" name="Nature">
        <title>Complex archaea that bridge the gap between prokaryotes and eukaryotes.</title>
        <authorList>
            <person name="Spang A."/>
            <person name="Saw J.H."/>
            <person name="Jorgensen S.L."/>
            <person name="Zaremba-Niedzwiedzka K."/>
            <person name="Martijn J."/>
            <person name="Lind A.E."/>
            <person name="van Eijk R."/>
            <person name="Schleper C."/>
            <person name="Guy L."/>
            <person name="Ettema T.J."/>
        </authorList>
    </citation>
    <scope>NUCLEOTIDE SEQUENCE</scope>
</reference>
<sequence>MAYGRAHLFIEKVLKVDIDKKVLIVDDFSTDGTRELLGNKYEQNGNLRILYHERNMGKGFAIRTALDHVEGDIVLIQDADLEYDPKEYYKLLDPIIKG</sequence>
<feature type="non-terminal residue" evidence="2">
    <location>
        <position position="98"/>
    </location>
</feature>